<dbReference type="InterPro" id="IPR023393">
    <property type="entry name" value="START-like_dom_sf"/>
</dbReference>
<dbReference type="AlphaFoldDB" id="A0A9W7AME5"/>
<dbReference type="InterPro" id="IPR002913">
    <property type="entry name" value="START_lipid-bd_dom"/>
</dbReference>
<reference evidence="3" key="1">
    <citation type="journal article" date="2023" name="Commun. Biol.">
        <title>Genome analysis of Parmales, the sister group of diatoms, reveals the evolutionary specialization of diatoms from phago-mixotrophs to photoautotrophs.</title>
        <authorList>
            <person name="Ban H."/>
            <person name="Sato S."/>
            <person name="Yoshikawa S."/>
            <person name="Yamada K."/>
            <person name="Nakamura Y."/>
            <person name="Ichinomiya M."/>
            <person name="Sato N."/>
            <person name="Blanc-Mathieu R."/>
            <person name="Endo H."/>
            <person name="Kuwata A."/>
            <person name="Ogata H."/>
        </authorList>
    </citation>
    <scope>NUCLEOTIDE SEQUENCE [LARGE SCALE GENOMIC DNA]</scope>
</reference>
<evidence type="ECO:0000313" key="2">
    <source>
        <dbReference type="EMBL" id="GMH74354.1"/>
    </source>
</evidence>
<dbReference type="Gene3D" id="3.30.530.20">
    <property type="match status" value="1"/>
</dbReference>
<comment type="caution">
    <text evidence="2">The sequence shown here is derived from an EMBL/GenBank/DDBJ whole genome shotgun (WGS) entry which is preliminary data.</text>
</comment>
<protein>
    <recommendedName>
        <fullName evidence="1">START domain-containing protein</fullName>
    </recommendedName>
</protein>
<proteinExistence type="predicted"/>
<dbReference type="Pfam" id="PF01852">
    <property type="entry name" value="START"/>
    <property type="match status" value="1"/>
</dbReference>
<feature type="domain" description="START" evidence="1">
    <location>
        <begin position="123"/>
        <end position="241"/>
    </location>
</feature>
<evidence type="ECO:0000313" key="3">
    <source>
        <dbReference type="Proteomes" id="UP001162640"/>
    </source>
</evidence>
<dbReference type="GO" id="GO:0008289">
    <property type="term" value="F:lipid binding"/>
    <property type="evidence" value="ECO:0007669"/>
    <property type="project" value="InterPro"/>
</dbReference>
<dbReference type="Proteomes" id="UP001162640">
    <property type="component" value="Unassembled WGS sequence"/>
</dbReference>
<sequence length="263" mass="28933">MHGIALSNTAGIASVGKILSTPTRATLMNKNKIVPMPSQASTALAVFSLPEANLFVDNLNKDIETENEKVIQMDNVVQTYSEAEEDMISTSRGLIQGMKLKGAIPFTAFGLLKAQNSTVDKSYLEVPNAHSAIYYQHYNFPFPLANRKAIVNIVWKRVSEKTIVIAYHPLTSHSKVENKDGKSAIRGSFQVAILVTQLDDRLTEVEWGVHINFGGNLPKALVNAFVLPSTNRVLNHHQAFFADSLNLVNLSKDDGKLLGEIFV</sequence>
<dbReference type="EMBL" id="BLQM01000195">
    <property type="protein sequence ID" value="GMH74354.1"/>
    <property type="molecule type" value="Genomic_DNA"/>
</dbReference>
<gene>
    <name evidence="2" type="ORF">TL16_g06441</name>
</gene>
<dbReference type="SUPFAM" id="SSF55961">
    <property type="entry name" value="Bet v1-like"/>
    <property type="match status" value="1"/>
</dbReference>
<name>A0A9W7AME5_9STRA</name>
<evidence type="ECO:0000259" key="1">
    <source>
        <dbReference type="Pfam" id="PF01852"/>
    </source>
</evidence>
<organism evidence="2 3">
    <name type="scientific">Triparma laevis f. inornata</name>
    <dbReference type="NCBI Taxonomy" id="1714386"/>
    <lineage>
        <taxon>Eukaryota</taxon>
        <taxon>Sar</taxon>
        <taxon>Stramenopiles</taxon>
        <taxon>Ochrophyta</taxon>
        <taxon>Bolidophyceae</taxon>
        <taxon>Parmales</taxon>
        <taxon>Triparmaceae</taxon>
        <taxon>Triparma</taxon>
    </lineage>
</organism>
<accession>A0A9W7AME5</accession>